<dbReference type="SMART" id="SM00382">
    <property type="entry name" value="AAA"/>
    <property type="match status" value="1"/>
</dbReference>
<reference evidence="4 5" key="1">
    <citation type="submission" date="2020-07" db="EMBL/GenBank/DDBJ databases">
        <title>Genomic Encyclopedia of Type Strains, Phase IV (KMG-IV): sequencing the most valuable type-strain genomes for metagenomic binning, comparative biology and taxonomic classification.</title>
        <authorList>
            <person name="Goeker M."/>
        </authorList>
    </citation>
    <scope>NUCLEOTIDE SEQUENCE [LARGE SCALE GENOMIC DNA]</scope>
    <source>
        <strain evidence="4 5">DSM 15730</strain>
    </source>
</reference>
<accession>A0A7V9Z698</accession>
<dbReference type="PROSITE" id="PS50893">
    <property type="entry name" value="ABC_TRANSPORTER_2"/>
    <property type="match status" value="1"/>
</dbReference>
<dbReference type="Gene3D" id="3.40.50.300">
    <property type="entry name" value="P-loop containing nucleotide triphosphate hydrolases"/>
    <property type="match status" value="1"/>
</dbReference>
<sequence length="311" mass="35143">MMLEAVELTKQFKQTKVVNGVNLYLEKGEIVGLLGPNGAGKSTTISMISTLIPPTSGDVRLNNKSVIKEPSKLRKVLGVVPQEIALYSDLSAKENLQFFGRIHRLSGARLQKKVDEILEQIGLTDRQNDLVKHFSGGMKRRLNIGVALLHEPEFIIMDEPTVGIDPQSRNYILETVKRLNEEKQMTVLYTSHYMEEVEFLCDRIYIMDKGSIIASGTKEEIKNILSSENTVEMKVEKVQEPFIDALRLQPVVNHVTVQDRVITILAPKEINVFRLLFKLAEETNTVFTSVEIKTPTLEDVFLHLTGRALRD</sequence>
<keyword evidence="2 4" id="KW-0067">ATP-binding</keyword>
<dbReference type="PANTHER" id="PTHR43582:SF2">
    <property type="entry name" value="LINEARMYCIN RESISTANCE ATP-BINDING PROTEIN LNRL"/>
    <property type="match status" value="1"/>
</dbReference>
<dbReference type="GO" id="GO:0016887">
    <property type="term" value="F:ATP hydrolysis activity"/>
    <property type="evidence" value="ECO:0007669"/>
    <property type="project" value="InterPro"/>
</dbReference>
<dbReference type="SUPFAM" id="SSF52540">
    <property type="entry name" value="P-loop containing nucleoside triphosphate hydrolases"/>
    <property type="match status" value="1"/>
</dbReference>
<dbReference type="InterPro" id="IPR003593">
    <property type="entry name" value="AAA+_ATPase"/>
</dbReference>
<comment type="caution">
    <text evidence="4">The sequence shown here is derived from an EMBL/GenBank/DDBJ whole genome shotgun (WGS) entry which is preliminary data.</text>
</comment>
<dbReference type="EMBL" id="JACDUT010000004">
    <property type="protein sequence ID" value="MBA2874829.1"/>
    <property type="molecule type" value="Genomic_DNA"/>
</dbReference>
<evidence type="ECO:0000256" key="2">
    <source>
        <dbReference type="ARBA" id="ARBA00022840"/>
    </source>
</evidence>
<feature type="domain" description="ABC transporter" evidence="3">
    <location>
        <begin position="3"/>
        <end position="234"/>
    </location>
</feature>
<evidence type="ECO:0000256" key="1">
    <source>
        <dbReference type="ARBA" id="ARBA00022741"/>
    </source>
</evidence>
<proteinExistence type="predicted"/>
<dbReference type="InterPro" id="IPR017871">
    <property type="entry name" value="ABC_transporter-like_CS"/>
</dbReference>
<dbReference type="GO" id="GO:0005524">
    <property type="term" value="F:ATP binding"/>
    <property type="evidence" value="ECO:0007669"/>
    <property type="project" value="UniProtKB-KW"/>
</dbReference>
<evidence type="ECO:0000259" key="3">
    <source>
        <dbReference type="PROSITE" id="PS50893"/>
    </source>
</evidence>
<keyword evidence="1" id="KW-0547">Nucleotide-binding</keyword>
<dbReference type="Proteomes" id="UP000523087">
    <property type="component" value="Unassembled WGS sequence"/>
</dbReference>
<dbReference type="PROSITE" id="PS00211">
    <property type="entry name" value="ABC_TRANSPORTER_1"/>
    <property type="match status" value="1"/>
</dbReference>
<organism evidence="4 5">
    <name type="scientific">Thermaerobacillus caldiproteolyticus</name>
    <dbReference type="NCBI Taxonomy" id="247480"/>
    <lineage>
        <taxon>Bacteria</taxon>
        <taxon>Bacillati</taxon>
        <taxon>Bacillota</taxon>
        <taxon>Bacilli</taxon>
        <taxon>Bacillales</taxon>
        <taxon>Anoxybacillaceae</taxon>
        <taxon>Thermaerobacillus</taxon>
    </lineage>
</organism>
<dbReference type="PANTHER" id="PTHR43582">
    <property type="entry name" value="LINEARMYCIN RESISTANCE ATP-BINDING PROTEIN LNRL"/>
    <property type="match status" value="1"/>
</dbReference>
<keyword evidence="5" id="KW-1185">Reference proteome</keyword>
<evidence type="ECO:0000313" key="5">
    <source>
        <dbReference type="Proteomes" id="UP000523087"/>
    </source>
</evidence>
<protein>
    <submittedName>
        <fullName evidence="4">ABC-2 type transport system ATP-binding protein</fullName>
    </submittedName>
</protein>
<evidence type="ECO:0000313" key="4">
    <source>
        <dbReference type="EMBL" id="MBA2874829.1"/>
    </source>
</evidence>
<name>A0A7V9Z698_9BACL</name>
<dbReference type="AlphaFoldDB" id="A0A7V9Z698"/>
<dbReference type="InterPro" id="IPR027417">
    <property type="entry name" value="P-loop_NTPase"/>
</dbReference>
<dbReference type="InterPro" id="IPR003439">
    <property type="entry name" value="ABC_transporter-like_ATP-bd"/>
</dbReference>
<gene>
    <name evidence="4" type="ORF">HNR31_001600</name>
</gene>
<dbReference type="Pfam" id="PF00005">
    <property type="entry name" value="ABC_tran"/>
    <property type="match status" value="1"/>
</dbReference>